<feature type="domain" description="PDZ" evidence="10">
    <location>
        <begin position="276"/>
        <end position="365"/>
    </location>
</feature>
<evidence type="ECO:0000256" key="1">
    <source>
        <dbReference type="ARBA" id="ARBA00010541"/>
    </source>
</evidence>
<dbReference type="Pfam" id="PF13180">
    <property type="entry name" value="PDZ_2"/>
    <property type="match status" value="1"/>
</dbReference>
<dbReference type="InterPro" id="IPR001478">
    <property type="entry name" value="PDZ"/>
</dbReference>
<name>A0A6S6U9U9_9BACT</name>
<dbReference type="PANTHER" id="PTHR43343:SF3">
    <property type="entry name" value="PROTEASE DO-LIKE 8, CHLOROPLASTIC"/>
    <property type="match status" value="1"/>
</dbReference>
<dbReference type="NCBIfam" id="TIGR02037">
    <property type="entry name" value="degP_htrA_DO"/>
    <property type="match status" value="1"/>
</dbReference>
<dbReference type="PRINTS" id="PR00834">
    <property type="entry name" value="PROTEASES2C"/>
</dbReference>
<dbReference type="InterPro" id="IPR011782">
    <property type="entry name" value="Pept_S1C_Do"/>
</dbReference>
<feature type="active site" description="Charge relay system" evidence="7">
    <location>
        <position position="127"/>
    </location>
</feature>
<dbReference type="PROSITE" id="PS50106">
    <property type="entry name" value="PDZ"/>
    <property type="match status" value="1"/>
</dbReference>
<evidence type="ECO:0000256" key="4">
    <source>
        <dbReference type="ARBA" id="ARBA00022737"/>
    </source>
</evidence>
<evidence type="ECO:0000256" key="9">
    <source>
        <dbReference type="SAM" id="SignalP"/>
    </source>
</evidence>
<dbReference type="PANTHER" id="PTHR43343">
    <property type="entry name" value="PEPTIDASE S12"/>
    <property type="match status" value="1"/>
</dbReference>
<dbReference type="Pfam" id="PF13365">
    <property type="entry name" value="Trypsin_2"/>
    <property type="match status" value="1"/>
</dbReference>
<evidence type="ECO:0000256" key="5">
    <source>
        <dbReference type="ARBA" id="ARBA00022801"/>
    </source>
</evidence>
<evidence type="ECO:0000256" key="3">
    <source>
        <dbReference type="ARBA" id="ARBA00022729"/>
    </source>
</evidence>
<evidence type="ECO:0000259" key="10">
    <source>
        <dbReference type="PROSITE" id="PS50106"/>
    </source>
</evidence>
<reference evidence="11" key="1">
    <citation type="submission" date="2020-01" db="EMBL/GenBank/DDBJ databases">
        <authorList>
            <person name="Meier V. D."/>
            <person name="Meier V D."/>
        </authorList>
    </citation>
    <scope>NUCLEOTIDE SEQUENCE</scope>
    <source>
        <strain evidence="11">HLG_WM_MAG_02</strain>
    </source>
</reference>
<accession>A0A6S6U9U9</accession>
<dbReference type="FunFam" id="2.40.10.10:FF:000001">
    <property type="entry name" value="Periplasmic serine protease DegS"/>
    <property type="match status" value="1"/>
</dbReference>
<dbReference type="InterPro" id="IPR001940">
    <property type="entry name" value="Peptidase_S1C"/>
</dbReference>
<gene>
    <name evidence="11" type="ORF">HELGO_WM22102</name>
</gene>
<keyword evidence="2 11" id="KW-0645">Protease</keyword>
<dbReference type="InterPro" id="IPR009003">
    <property type="entry name" value="Peptidase_S1_PA"/>
</dbReference>
<dbReference type="GO" id="GO:0006508">
    <property type="term" value="P:proteolysis"/>
    <property type="evidence" value="ECO:0007669"/>
    <property type="project" value="UniProtKB-KW"/>
</dbReference>
<comment type="similarity">
    <text evidence="1">Belongs to the peptidase S1C family.</text>
</comment>
<feature type="active site" description="Charge relay system" evidence="7">
    <location>
        <position position="232"/>
    </location>
</feature>
<keyword evidence="3 9" id="KW-0732">Signal</keyword>
<dbReference type="AlphaFoldDB" id="A0A6S6U9U9"/>
<dbReference type="InterPro" id="IPR051201">
    <property type="entry name" value="Chloro_Bact_Ser_Proteases"/>
</dbReference>
<feature type="signal peptide" evidence="9">
    <location>
        <begin position="1"/>
        <end position="27"/>
    </location>
</feature>
<organism evidence="11">
    <name type="scientific">uncultured Sulfurovum sp</name>
    <dbReference type="NCBI Taxonomy" id="269237"/>
    <lineage>
        <taxon>Bacteria</taxon>
        <taxon>Pseudomonadati</taxon>
        <taxon>Campylobacterota</taxon>
        <taxon>Epsilonproteobacteria</taxon>
        <taxon>Campylobacterales</taxon>
        <taxon>Sulfurovaceae</taxon>
        <taxon>Sulfurovum</taxon>
        <taxon>environmental samples</taxon>
    </lineage>
</organism>
<feature type="binding site" evidence="8">
    <location>
        <begin position="230"/>
        <end position="232"/>
    </location>
    <ligand>
        <name>substrate</name>
    </ligand>
</feature>
<evidence type="ECO:0000256" key="2">
    <source>
        <dbReference type="ARBA" id="ARBA00022670"/>
    </source>
</evidence>
<evidence type="ECO:0000256" key="8">
    <source>
        <dbReference type="PIRSR" id="PIRSR611782-2"/>
    </source>
</evidence>
<feature type="binding site" evidence="8">
    <location>
        <position position="158"/>
    </location>
    <ligand>
        <name>substrate</name>
    </ligand>
</feature>
<dbReference type="InterPro" id="IPR036034">
    <property type="entry name" value="PDZ_sf"/>
</dbReference>
<sequence>MKTNPLTKNLLPKTFLLSTLFSVLLTAGSISFKNAPKNPEHKLPNGKNEILSFHSVLKDSMNAVVNISTKTIVEHSQKQNRLYNDPFFREFFGHRGQPRQQAPTKKDNALGSGVIISDDGYIVTNNHVIAEADEIMVVINGSNKEHKAKVIGKDKDSDLAVIKIEAKNLEAITLSTIDEVKLGDIVFAIGNPFGVGQTVTQGIVSALNKNHVGINKYENFIQTDASINPGNSGGALIDSRGALIGINAAILSQTGGNHGIGFTIPIDMVRNVVSKLIKDGKVSRGFMGVNISEVNPSLEKLYKHKSGAIITDIQINSPADIAKLQRGDLIYALNGKKIKSPSDLQRMVTSFSPNETIKLSIEREQKTFVKELTLSSLSSSSNILGALTKIEGLRLADLTPKVKKDYQIDLSVTGALIEGVLERSQADLSGFMAGDIIIQIENRRIESVADAKRAFELLKSKTKRVYVNREGFILLLVTK</sequence>
<evidence type="ECO:0000256" key="6">
    <source>
        <dbReference type="ARBA" id="ARBA00022825"/>
    </source>
</evidence>
<keyword evidence="6" id="KW-0720">Serine protease</keyword>
<proteinExistence type="inferred from homology"/>
<feature type="chain" id="PRO_5038853021" evidence="9">
    <location>
        <begin position="28"/>
        <end position="479"/>
    </location>
</feature>
<feature type="active site" description="Charge relay system" evidence="7">
    <location>
        <position position="158"/>
    </location>
</feature>
<evidence type="ECO:0000313" key="11">
    <source>
        <dbReference type="EMBL" id="CAA6823479.1"/>
    </source>
</evidence>
<dbReference type="Gene3D" id="2.40.10.120">
    <property type="match status" value="1"/>
</dbReference>
<feature type="binding site" evidence="8">
    <location>
        <position position="127"/>
    </location>
    <ligand>
        <name>substrate</name>
    </ligand>
</feature>
<dbReference type="GO" id="GO:0004252">
    <property type="term" value="F:serine-type endopeptidase activity"/>
    <property type="evidence" value="ECO:0007669"/>
    <property type="project" value="InterPro"/>
</dbReference>
<dbReference type="EC" id="3.4.21.-" evidence="11"/>
<dbReference type="SMART" id="SM00228">
    <property type="entry name" value="PDZ"/>
    <property type="match status" value="2"/>
</dbReference>
<protein>
    <submittedName>
        <fullName evidence="11">HtrA protease/chaperone protein / Serine protease (Protease DO) (EC)</fullName>
        <ecNumber evidence="11">3.4.21.-</ecNumber>
    </submittedName>
</protein>
<dbReference type="Gene3D" id="2.30.42.60">
    <property type="match status" value="1"/>
</dbReference>
<dbReference type="SUPFAM" id="SSF50156">
    <property type="entry name" value="PDZ domain-like"/>
    <property type="match status" value="2"/>
</dbReference>
<dbReference type="EMBL" id="CACVAZ010000165">
    <property type="protein sequence ID" value="CAA6823479.1"/>
    <property type="molecule type" value="Genomic_DNA"/>
</dbReference>
<dbReference type="SUPFAM" id="SSF50494">
    <property type="entry name" value="Trypsin-like serine proteases"/>
    <property type="match status" value="1"/>
</dbReference>
<evidence type="ECO:0000256" key="7">
    <source>
        <dbReference type="PIRSR" id="PIRSR611782-1"/>
    </source>
</evidence>
<keyword evidence="4" id="KW-0677">Repeat</keyword>
<keyword evidence="5 11" id="KW-0378">Hydrolase</keyword>
<dbReference type="Gene3D" id="2.30.42.10">
    <property type="match status" value="1"/>
</dbReference>